<reference evidence="12" key="1">
    <citation type="submission" date="2021-08" db="EMBL/GenBank/DDBJ databases">
        <title>WGS assembly of Ceratopteris richardii.</title>
        <authorList>
            <person name="Marchant D.B."/>
            <person name="Chen G."/>
            <person name="Jenkins J."/>
            <person name="Shu S."/>
            <person name="Leebens-Mack J."/>
            <person name="Grimwood J."/>
            <person name="Schmutz J."/>
            <person name="Soltis P."/>
            <person name="Soltis D."/>
            <person name="Chen Z.-H."/>
        </authorList>
    </citation>
    <scope>NUCLEOTIDE SEQUENCE</scope>
    <source>
        <strain evidence="12">Whitten #5841</strain>
        <tissue evidence="12">Leaf</tissue>
    </source>
</reference>
<feature type="region of interest" description="Disordered" evidence="10">
    <location>
        <begin position="121"/>
        <end position="142"/>
    </location>
</feature>
<evidence type="ECO:0000256" key="2">
    <source>
        <dbReference type="ARBA" id="ARBA00004123"/>
    </source>
</evidence>
<evidence type="ECO:0000313" key="13">
    <source>
        <dbReference type="Proteomes" id="UP000825935"/>
    </source>
</evidence>
<keyword evidence="8" id="KW-0653">Protein transport</keyword>
<feature type="compositionally biased region" description="Basic and acidic residues" evidence="10">
    <location>
        <begin position="124"/>
        <end position="142"/>
    </location>
</feature>
<proteinExistence type="inferred from homology"/>
<dbReference type="PANTHER" id="PTHR31196">
    <property type="entry name" value="RNA POLYMERASE II NUCLEAR LOCALIZATION PROTEIN SLC7A6OS-RELATED"/>
    <property type="match status" value="1"/>
</dbReference>
<protein>
    <recommendedName>
        <fullName evidence="5">Probable RNA polymerase II nuclear localization protein SLC7A6OS</fullName>
    </recommendedName>
</protein>
<dbReference type="PANTHER" id="PTHR31196:SF2">
    <property type="entry name" value="RNA POLYMERASE II NUCLEAR LOCALIZATION PROTEIN SLC7A6OS-RELATED"/>
    <property type="match status" value="1"/>
</dbReference>
<keyword evidence="9" id="KW-0539">Nucleus</keyword>
<dbReference type="Proteomes" id="UP000825935">
    <property type="component" value="Chromosome 19"/>
</dbReference>
<feature type="region of interest" description="Disordered" evidence="10">
    <location>
        <begin position="268"/>
        <end position="348"/>
    </location>
</feature>
<dbReference type="GO" id="GO:0015031">
    <property type="term" value="P:protein transport"/>
    <property type="evidence" value="ECO:0007669"/>
    <property type="project" value="UniProtKB-KW"/>
</dbReference>
<dbReference type="Pfam" id="PF08574">
    <property type="entry name" value="Iwr1"/>
    <property type="match status" value="1"/>
</dbReference>
<evidence type="ECO:0000256" key="3">
    <source>
        <dbReference type="ARBA" id="ARBA00004496"/>
    </source>
</evidence>
<name>A0A8T2SKE5_CERRI</name>
<keyword evidence="6" id="KW-0813">Transport</keyword>
<sequence length="348" mass="39696">MAEEGSGHASSRSVAAAADDEGNTSKPLIVRVKRKRSQLPIEALWLEVSERPTKRLEEELRSFSFFNSGVKGPAEIEEVKSSRLFFHHVDTITSFGTEETTRVNLLLREFHSESNKDRHRPWVKSKEGRFSTTTSREKHEETARKARFEQVWRSRKGFTKPDNLSEIFQLYDIVRVDLDTDSLDRKEREAELTEKRLLQDFLPLFKEYIPSVAAEIESSSESSPKKEEGTGDDYVFDLYALGSKAGGDVSPDMGEYPMIQVVDDDDFMWGQSSDSEHDSEDSNDENNPLNDYPEEEEDSTYSTDAEDNASEVSAKRRYMGRTVSSDFGSDPAEGYGSWDDDHDYEESR</sequence>
<keyword evidence="13" id="KW-1185">Reference proteome</keyword>
<gene>
    <name evidence="12" type="ORF">KP509_19G017400</name>
</gene>
<evidence type="ECO:0000313" key="12">
    <source>
        <dbReference type="EMBL" id="KAH7351857.1"/>
    </source>
</evidence>
<evidence type="ECO:0000256" key="7">
    <source>
        <dbReference type="ARBA" id="ARBA00022490"/>
    </source>
</evidence>
<dbReference type="OrthoDB" id="6255506at2759"/>
<evidence type="ECO:0000256" key="10">
    <source>
        <dbReference type="SAM" id="MobiDB-lite"/>
    </source>
</evidence>
<feature type="compositionally biased region" description="Acidic residues" evidence="10">
    <location>
        <begin position="292"/>
        <end position="309"/>
    </location>
</feature>
<evidence type="ECO:0000259" key="11">
    <source>
        <dbReference type="Pfam" id="PF08574"/>
    </source>
</evidence>
<dbReference type="EMBL" id="CM035424">
    <property type="protein sequence ID" value="KAH7351857.1"/>
    <property type="molecule type" value="Genomic_DNA"/>
</dbReference>
<dbReference type="InterPro" id="IPR040218">
    <property type="entry name" value="SLC7A6OS"/>
</dbReference>
<comment type="caution">
    <text evidence="12">The sequence shown here is derived from an EMBL/GenBank/DDBJ whole genome shotgun (WGS) entry which is preliminary data.</text>
</comment>
<organism evidence="12 13">
    <name type="scientific">Ceratopteris richardii</name>
    <name type="common">Triangle waterfern</name>
    <dbReference type="NCBI Taxonomy" id="49495"/>
    <lineage>
        <taxon>Eukaryota</taxon>
        <taxon>Viridiplantae</taxon>
        <taxon>Streptophyta</taxon>
        <taxon>Embryophyta</taxon>
        <taxon>Tracheophyta</taxon>
        <taxon>Polypodiopsida</taxon>
        <taxon>Polypodiidae</taxon>
        <taxon>Polypodiales</taxon>
        <taxon>Pteridineae</taxon>
        <taxon>Pteridaceae</taxon>
        <taxon>Parkerioideae</taxon>
        <taxon>Ceratopteris</taxon>
    </lineage>
</organism>
<feature type="domain" description="Transcription factor Iwr1" evidence="11">
    <location>
        <begin position="232"/>
        <end position="296"/>
    </location>
</feature>
<comment type="function">
    <text evidence="1">Directs RNA polymerase II nuclear import.</text>
</comment>
<keyword evidence="7" id="KW-0963">Cytoplasm</keyword>
<dbReference type="InterPro" id="IPR013883">
    <property type="entry name" value="TF_Iwr1_dom"/>
</dbReference>
<dbReference type="GO" id="GO:0005634">
    <property type="term" value="C:nucleus"/>
    <property type="evidence" value="ECO:0007669"/>
    <property type="project" value="UniProtKB-SubCell"/>
</dbReference>
<comment type="subcellular location">
    <subcellularLocation>
        <location evidence="3">Cytoplasm</location>
    </subcellularLocation>
    <subcellularLocation>
        <location evidence="2">Nucleus</location>
    </subcellularLocation>
</comment>
<evidence type="ECO:0000256" key="8">
    <source>
        <dbReference type="ARBA" id="ARBA00022927"/>
    </source>
</evidence>
<dbReference type="AlphaFoldDB" id="A0A8T2SKE5"/>
<feature type="compositionally biased region" description="Acidic residues" evidence="10">
    <location>
        <begin position="338"/>
        <end position="348"/>
    </location>
</feature>
<evidence type="ECO:0000256" key="4">
    <source>
        <dbReference type="ARBA" id="ARBA00010218"/>
    </source>
</evidence>
<dbReference type="GO" id="GO:0005737">
    <property type="term" value="C:cytoplasm"/>
    <property type="evidence" value="ECO:0007669"/>
    <property type="project" value="UniProtKB-SubCell"/>
</dbReference>
<accession>A0A8T2SKE5</accession>
<evidence type="ECO:0000256" key="5">
    <source>
        <dbReference type="ARBA" id="ARBA00017036"/>
    </source>
</evidence>
<dbReference type="OMA" id="NPFPLVQ"/>
<evidence type="ECO:0000256" key="6">
    <source>
        <dbReference type="ARBA" id="ARBA00022448"/>
    </source>
</evidence>
<feature type="region of interest" description="Disordered" evidence="10">
    <location>
        <begin position="1"/>
        <end position="29"/>
    </location>
</feature>
<evidence type="ECO:0000256" key="1">
    <source>
        <dbReference type="ARBA" id="ARBA00003202"/>
    </source>
</evidence>
<comment type="similarity">
    <text evidence="4">Belongs to the IWR1/SLC7A6OS family.</text>
</comment>
<evidence type="ECO:0000256" key="9">
    <source>
        <dbReference type="ARBA" id="ARBA00023242"/>
    </source>
</evidence>